<name>A0A9P3GRS5_9APHY</name>
<evidence type="ECO:0000313" key="2">
    <source>
        <dbReference type="Proteomes" id="UP000703269"/>
    </source>
</evidence>
<dbReference type="EMBL" id="BPQB01000085">
    <property type="protein sequence ID" value="GJE98295.1"/>
    <property type="molecule type" value="Genomic_DNA"/>
</dbReference>
<proteinExistence type="predicted"/>
<protein>
    <submittedName>
        <fullName evidence="1">Uncharacterized protein</fullName>
    </submittedName>
</protein>
<evidence type="ECO:0000313" key="1">
    <source>
        <dbReference type="EMBL" id="GJE98295.1"/>
    </source>
</evidence>
<keyword evidence="2" id="KW-1185">Reference proteome</keyword>
<reference evidence="1 2" key="1">
    <citation type="submission" date="2021-08" db="EMBL/GenBank/DDBJ databases">
        <title>Draft Genome Sequence of Phanerochaete sordida strain YK-624.</title>
        <authorList>
            <person name="Mori T."/>
            <person name="Dohra H."/>
            <person name="Suzuki T."/>
            <person name="Kawagishi H."/>
            <person name="Hirai H."/>
        </authorList>
    </citation>
    <scope>NUCLEOTIDE SEQUENCE [LARGE SCALE GENOMIC DNA]</scope>
    <source>
        <strain evidence="1 2">YK-624</strain>
    </source>
</reference>
<accession>A0A9P3GRS5</accession>
<organism evidence="1 2">
    <name type="scientific">Phanerochaete sordida</name>
    <dbReference type="NCBI Taxonomy" id="48140"/>
    <lineage>
        <taxon>Eukaryota</taxon>
        <taxon>Fungi</taxon>
        <taxon>Dikarya</taxon>
        <taxon>Basidiomycota</taxon>
        <taxon>Agaricomycotina</taxon>
        <taxon>Agaricomycetes</taxon>
        <taxon>Polyporales</taxon>
        <taxon>Phanerochaetaceae</taxon>
        <taxon>Phanerochaete</taxon>
    </lineage>
</organism>
<gene>
    <name evidence="1" type="ORF">PsYK624_145210</name>
</gene>
<dbReference type="Proteomes" id="UP000703269">
    <property type="component" value="Unassembled WGS sequence"/>
</dbReference>
<dbReference type="OrthoDB" id="2742807at2759"/>
<comment type="caution">
    <text evidence="1">The sequence shown here is derived from an EMBL/GenBank/DDBJ whole genome shotgun (WGS) entry which is preliminary data.</text>
</comment>
<dbReference type="AlphaFoldDB" id="A0A9P3GRS5"/>
<sequence length="162" mass="17704">MQLQLPVTTCLIRDGTAYFLILLTTNIALLITNLVPEDSAVPFNPVVAYLPPILASHFLLNLRSCANHGGAMGRSTPPPASALNINFARPDRLGNIGAPLEYPQVEDLEPDDDADHTDAKDENVYTLSEIQEGHTAFLSTAQNYQWEIEVSNRDARSSAESI</sequence>